<keyword evidence="1 9" id="KW-0540">Nuclease</keyword>
<dbReference type="GO" id="GO:0045910">
    <property type="term" value="P:negative regulation of DNA recombination"/>
    <property type="evidence" value="ECO:0007669"/>
    <property type="project" value="InterPro"/>
</dbReference>
<keyword evidence="5 9" id="KW-0378">Hydrolase</keyword>
<keyword evidence="13" id="KW-1185">Reference proteome</keyword>
<dbReference type="InterPro" id="IPR036187">
    <property type="entry name" value="DNA_mismatch_repair_MutS_sf"/>
</dbReference>
<dbReference type="Pfam" id="PF20297">
    <property type="entry name" value="MSSS"/>
    <property type="match status" value="1"/>
</dbReference>
<feature type="domain" description="Smr" evidence="11">
    <location>
        <begin position="709"/>
        <end position="784"/>
    </location>
</feature>
<evidence type="ECO:0000256" key="10">
    <source>
        <dbReference type="SAM" id="Coils"/>
    </source>
</evidence>
<dbReference type="STRING" id="1423738.FC84_GL000884"/>
<evidence type="ECO:0000256" key="1">
    <source>
        <dbReference type="ARBA" id="ARBA00022722"/>
    </source>
</evidence>
<comment type="caution">
    <text evidence="12">The sequence shown here is derived from an EMBL/GenBank/DDBJ whole genome shotgun (WGS) entry which is preliminary data.</text>
</comment>
<dbReference type="SUPFAM" id="SSF160443">
    <property type="entry name" value="SMR domain-like"/>
    <property type="match status" value="1"/>
</dbReference>
<comment type="function">
    <text evidence="9">Acts as a ribosome collision sensor, splitting the ribosome into its 2 subunits. Detects stalled/collided 70S ribosomes which it binds and splits by an ATP-hydrolysis driven conformational change. Acts upstream of the ribosome quality control system (RQC), a ribosome-associated complex that mediates the extraction of incompletely synthesized nascent chains from stalled ribosomes and their subsequent degradation. Probably generates substrates for RQC.</text>
</comment>
<evidence type="ECO:0000256" key="4">
    <source>
        <dbReference type="ARBA" id="ARBA00022759"/>
    </source>
</evidence>
<evidence type="ECO:0000256" key="2">
    <source>
        <dbReference type="ARBA" id="ARBA00022730"/>
    </source>
</evidence>
<dbReference type="EC" id="3.1.-.-" evidence="9"/>
<dbReference type="InterPro" id="IPR045076">
    <property type="entry name" value="MutS"/>
</dbReference>
<dbReference type="InterPro" id="IPR005747">
    <property type="entry name" value="MutS2"/>
</dbReference>
<dbReference type="AlphaFoldDB" id="A0A0R2BQM3"/>
<keyword evidence="8 9" id="KW-0238">DNA-binding</keyword>
<keyword evidence="6 9" id="KW-0067">ATP-binding</keyword>
<name>A0A0R2BQM3_9LACO</name>
<dbReference type="FunFam" id="3.40.50.300:FF:000830">
    <property type="entry name" value="Endonuclease MutS2"/>
    <property type="match status" value="1"/>
</dbReference>
<accession>A0A0R2BQM3</accession>
<dbReference type="InterPro" id="IPR007696">
    <property type="entry name" value="DNA_mismatch_repair_MutS_core"/>
</dbReference>
<sequence>MNTKVLTTLEFNKIKQKLQPYLRTGMGQELAQALVPVAKRDQVQQRLDETKDGADLLRVKGGLPIAQLQSVAPSLKRLDIGGNLNGPELAAISRNLQATSSVLRFFRDLDLPFQLRALPHLIEQLVGLPEQTQMLRRSIDSDGAVLDEASTKLAAIRKTIHSTETQIRSKMDEYTHGSNAKYLTEPIVTIRDERYVVPVRSEYKHQFGGIIHDQSASGQTFYVEPQSVLNLNNKLRQDQLAEKQEIERIFAELSVMLAPYTNELRHNQTVMGQLDFINAKAHYAAEIKATEPIINANNEVALRQARHPLIDQKKVVSNDIAIGKDYQAIVVTGPNTGGKTITLKTLGLIQLMAQAGLFIPAAEESQIGIFREVFADIGDEQSIEQNLSTFSAHMDNIIQILDQVNDQDLVLFDELGAGTDPQEGASLAIAILDYLGGVGAYVVASTHYPELKLYGYERPGTINASMEFDVESLQPTYRLLIGVPGRSNAFDISKRLGMPEAIVAAAQALMNDASQDLNNMINDLEQQRKQTEAAGIELQQQLADATELHQELSHAWADFNAQRDQLMSKAEDKADELVNDAQKQADEVIDELRQMRLTGRTDVKENQLIDAKGKLNKLHPERQLAHNRVLQRAKKKQELSVGDDVKVLSYGQTGVITQRFNDKQFEVQVGIIKMKLPARDLEKIKPEKTAPQRHIVTVRGSNSHVATQLDLRGQRYEEALANLDQYIDSALLAGYETVTIVHGKGTGAIRQGVQDYLKRNRRVKKYEYAPASAGGNGATLVYFK</sequence>
<keyword evidence="2 9" id="KW-0699">rRNA-binding</keyword>
<dbReference type="InterPro" id="IPR002625">
    <property type="entry name" value="Smr_dom"/>
</dbReference>
<dbReference type="SMART" id="SM00533">
    <property type="entry name" value="MUTSd"/>
    <property type="match status" value="1"/>
</dbReference>
<comment type="function">
    <text evidence="9">Endonuclease that is involved in the suppression of homologous recombination and thus may have a key role in the control of bacterial genetic diversity.</text>
</comment>
<evidence type="ECO:0000256" key="9">
    <source>
        <dbReference type="HAMAP-Rule" id="MF_00092"/>
    </source>
</evidence>
<dbReference type="PANTHER" id="PTHR48466:SF2">
    <property type="entry name" value="OS10G0509000 PROTEIN"/>
    <property type="match status" value="1"/>
</dbReference>
<dbReference type="InterPro" id="IPR000432">
    <property type="entry name" value="DNA_mismatch_repair_MutS_C"/>
</dbReference>
<dbReference type="PROSITE" id="PS50828">
    <property type="entry name" value="SMR"/>
    <property type="match status" value="1"/>
</dbReference>
<dbReference type="GO" id="GO:0072344">
    <property type="term" value="P:rescue of stalled ribosome"/>
    <property type="evidence" value="ECO:0007669"/>
    <property type="project" value="UniProtKB-UniRule"/>
</dbReference>
<dbReference type="PANTHER" id="PTHR48466">
    <property type="entry name" value="OS10G0509000 PROTEIN-RELATED"/>
    <property type="match status" value="1"/>
</dbReference>
<keyword evidence="7 9" id="KW-0694">RNA-binding</keyword>
<evidence type="ECO:0000259" key="11">
    <source>
        <dbReference type="PROSITE" id="PS50828"/>
    </source>
</evidence>
<dbReference type="Pfam" id="PF01713">
    <property type="entry name" value="Smr"/>
    <property type="match status" value="1"/>
</dbReference>
<dbReference type="GO" id="GO:0004519">
    <property type="term" value="F:endonuclease activity"/>
    <property type="evidence" value="ECO:0007669"/>
    <property type="project" value="UniProtKB-UniRule"/>
</dbReference>
<dbReference type="SUPFAM" id="SSF52540">
    <property type="entry name" value="P-loop containing nucleoside triphosphate hydrolases"/>
    <property type="match status" value="1"/>
</dbReference>
<dbReference type="NCBIfam" id="TIGR01069">
    <property type="entry name" value="mutS2"/>
    <property type="match status" value="1"/>
</dbReference>
<dbReference type="OrthoDB" id="9808166at2"/>
<dbReference type="Proteomes" id="UP000051813">
    <property type="component" value="Unassembled WGS sequence"/>
</dbReference>
<dbReference type="EC" id="3.6.4.-" evidence="9"/>
<evidence type="ECO:0000256" key="5">
    <source>
        <dbReference type="ARBA" id="ARBA00022801"/>
    </source>
</evidence>
<keyword evidence="4 9" id="KW-0255">Endonuclease</keyword>
<dbReference type="GO" id="GO:0016887">
    <property type="term" value="F:ATP hydrolysis activity"/>
    <property type="evidence" value="ECO:0007669"/>
    <property type="project" value="InterPro"/>
</dbReference>
<dbReference type="SUPFAM" id="SSF48334">
    <property type="entry name" value="DNA repair protein MutS, domain III"/>
    <property type="match status" value="1"/>
</dbReference>
<dbReference type="GO" id="GO:0005524">
    <property type="term" value="F:ATP binding"/>
    <property type="evidence" value="ECO:0007669"/>
    <property type="project" value="UniProtKB-UniRule"/>
</dbReference>
<evidence type="ECO:0000256" key="7">
    <source>
        <dbReference type="ARBA" id="ARBA00022884"/>
    </source>
</evidence>
<dbReference type="PIRSF" id="PIRSF005814">
    <property type="entry name" value="MutS_YshD"/>
    <property type="match status" value="1"/>
</dbReference>
<dbReference type="PATRIC" id="fig|1423738.3.peg.894"/>
<keyword evidence="10" id="KW-0175">Coiled coil</keyword>
<evidence type="ECO:0000256" key="6">
    <source>
        <dbReference type="ARBA" id="ARBA00022840"/>
    </source>
</evidence>
<protein>
    <recommendedName>
        <fullName evidence="9">Endonuclease MutS2</fullName>
        <ecNumber evidence="9">3.1.-.-</ecNumber>
    </recommendedName>
    <alternativeName>
        <fullName evidence="9">Ribosome-associated protein quality control-upstream factor</fullName>
        <shortName evidence="9">RQC-upstream factor</shortName>
        <shortName evidence="9">RqcU</shortName>
        <ecNumber evidence="9">3.6.4.-</ecNumber>
    </alternativeName>
</protein>
<dbReference type="InterPro" id="IPR027417">
    <property type="entry name" value="P-loop_NTPase"/>
</dbReference>
<dbReference type="RefSeq" id="WP_057757369.1">
    <property type="nucleotide sequence ID" value="NZ_AYYK01000017.1"/>
</dbReference>
<dbReference type="InterPro" id="IPR046893">
    <property type="entry name" value="MSSS"/>
</dbReference>
<dbReference type="InterPro" id="IPR036063">
    <property type="entry name" value="Smr_dom_sf"/>
</dbReference>
<dbReference type="CDD" id="cd03280">
    <property type="entry name" value="ABC_MutS2"/>
    <property type="match status" value="1"/>
</dbReference>
<dbReference type="GO" id="GO:0006298">
    <property type="term" value="P:mismatch repair"/>
    <property type="evidence" value="ECO:0007669"/>
    <property type="project" value="InterPro"/>
</dbReference>
<gene>
    <name evidence="9" type="primary">mutS2</name>
    <name evidence="9" type="synonym">rqcU</name>
    <name evidence="12" type="ORF">FC84_GL000884</name>
</gene>
<evidence type="ECO:0000313" key="12">
    <source>
        <dbReference type="EMBL" id="KRM78443.1"/>
    </source>
</evidence>
<dbReference type="GO" id="GO:0030983">
    <property type="term" value="F:mismatched DNA binding"/>
    <property type="evidence" value="ECO:0007669"/>
    <property type="project" value="InterPro"/>
</dbReference>
<organism evidence="12 13">
    <name type="scientific">Lapidilactobacillus dextrinicus DSM 20335</name>
    <dbReference type="NCBI Taxonomy" id="1423738"/>
    <lineage>
        <taxon>Bacteria</taxon>
        <taxon>Bacillati</taxon>
        <taxon>Bacillota</taxon>
        <taxon>Bacilli</taxon>
        <taxon>Lactobacillales</taxon>
        <taxon>Lactobacillaceae</taxon>
        <taxon>Lapidilactobacillus</taxon>
    </lineage>
</organism>
<comment type="similarity">
    <text evidence="9">Belongs to the DNA mismatch repair MutS family. MutS2 subfamily.</text>
</comment>
<dbReference type="Gene3D" id="3.40.50.300">
    <property type="entry name" value="P-loop containing nucleotide triphosphate hydrolases"/>
    <property type="match status" value="1"/>
</dbReference>
<keyword evidence="3 9" id="KW-0547">Nucleotide-binding</keyword>
<dbReference type="Gene3D" id="3.30.1370.110">
    <property type="match status" value="1"/>
</dbReference>
<dbReference type="SMART" id="SM00463">
    <property type="entry name" value="SMR"/>
    <property type="match status" value="1"/>
</dbReference>
<dbReference type="GO" id="GO:0043023">
    <property type="term" value="F:ribosomal large subunit binding"/>
    <property type="evidence" value="ECO:0007669"/>
    <property type="project" value="UniProtKB-UniRule"/>
</dbReference>
<dbReference type="GO" id="GO:0019843">
    <property type="term" value="F:rRNA binding"/>
    <property type="evidence" value="ECO:0007669"/>
    <property type="project" value="UniProtKB-UniRule"/>
</dbReference>
<evidence type="ECO:0000256" key="8">
    <source>
        <dbReference type="ARBA" id="ARBA00023125"/>
    </source>
</evidence>
<feature type="coiled-coil region" evidence="10">
    <location>
        <begin position="567"/>
        <end position="598"/>
    </location>
</feature>
<dbReference type="HAMAP" id="MF_00092">
    <property type="entry name" value="MutS2"/>
    <property type="match status" value="1"/>
</dbReference>
<proteinExistence type="inferred from homology"/>
<feature type="binding site" evidence="9">
    <location>
        <begin position="333"/>
        <end position="340"/>
    </location>
    <ligand>
        <name>ATP</name>
        <dbReference type="ChEBI" id="CHEBI:30616"/>
    </ligand>
</feature>
<evidence type="ECO:0000313" key="13">
    <source>
        <dbReference type="Proteomes" id="UP000051813"/>
    </source>
</evidence>
<feature type="coiled-coil region" evidence="10">
    <location>
        <begin position="503"/>
        <end position="541"/>
    </location>
</feature>
<dbReference type="GO" id="GO:0140664">
    <property type="term" value="F:ATP-dependent DNA damage sensor activity"/>
    <property type="evidence" value="ECO:0007669"/>
    <property type="project" value="InterPro"/>
</dbReference>
<dbReference type="SMART" id="SM00534">
    <property type="entry name" value="MUTSac"/>
    <property type="match status" value="1"/>
</dbReference>
<dbReference type="EMBL" id="AYYK01000017">
    <property type="protein sequence ID" value="KRM78443.1"/>
    <property type="molecule type" value="Genomic_DNA"/>
</dbReference>
<reference evidence="12 13" key="1">
    <citation type="journal article" date="2015" name="Genome Announc.">
        <title>Expanding the biotechnology potential of lactobacilli through comparative genomics of 213 strains and associated genera.</title>
        <authorList>
            <person name="Sun Z."/>
            <person name="Harris H.M."/>
            <person name="McCann A."/>
            <person name="Guo C."/>
            <person name="Argimon S."/>
            <person name="Zhang W."/>
            <person name="Yang X."/>
            <person name="Jeffery I.B."/>
            <person name="Cooney J.C."/>
            <person name="Kagawa T.F."/>
            <person name="Liu W."/>
            <person name="Song Y."/>
            <person name="Salvetti E."/>
            <person name="Wrobel A."/>
            <person name="Rasinkangas P."/>
            <person name="Parkhill J."/>
            <person name="Rea M.C."/>
            <person name="O'Sullivan O."/>
            <person name="Ritari J."/>
            <person name="Douillard F.P."/>
            <person name="Paul Ross R."/>
            <person name="Yang R."/>
            <person name="Briner A.E."/>
            <person name="Felis G.E."/>
            <person name="de Vos W.M."/>
            <person name="Barrangou R."/>
            <person name="Klaenhammer T.R."/>
            <person name="Caufield P.W."/>
            <person name="Cui Y."/>
            <person name="Zhang H."/>
            <person name="O'Toole P.W."/>
        </authorList>
    </citation>
    <scope>NUCLEOTIDE SEQUENCE [LARGE SCALE GENOMIC DNA]</scope>
    <source>
        <strain evidence="12 13">DSM 20335</strain>
    </source>
</reference>
<evidence type="ECO:0000256" key="3">
    <source>
        <dbReference type="ARBA" id="ARBA00022741"/>
    </source>
</evidence>
<dbReference type="Pfam" id="PF00488">
    <property type="entry name" value="MutS_V"/>
    <property type="match status" value="1"/>
</dbReference>
<comment type="subunit">
    <text evidence="9">Homodimer. Binds to stalled ribosomes, contacting rRNA.</text>
</comment>